<evidence type="ECO:0000256" key="2">
    <source>
        <dbReference type="ARBA" id="ARBA00023110"/>
    </source>
</evidence>
<dbReference type="SUPFAM" id="SSF50891">
    <property type="entry name" value="Cyclophilin-like"/>
    <property type="match status" value="1"/>
</dbReference>
<dbReference type="EC" id="5.2.1.8" evidence="1"/>
<dbReference type="Proteomes" id="UP000315673">
    <property type="component" value="Chromosome"/>
</dbReference>
<evidence type="ECO:0000313" key="5">
    <source>
        <dbReference type="EMBL" id="QDZ09199.1"/>
    </source>
</evidence>
<dbReference type="PANTHER" id="PTHR43246">
    <property type="entry name" value="PEPTIDYL-PROLYL CIS-TRANS ISOMERASE CYP38, CHLOROPLASTIC"/>
    <property type="match status" value="1"/>
</dbReference>
<sequence>MALVLIGAGPAAPAEPPVVRVKLTTQAGVITLAIDVKHAPLTARNFLAYVDDGRLDGVTFYRASRRKGAPQLGFVQGGIDTDARRRLEPVALEPTSKTGLRHVDGAVSMARYEGVNTGTANFSLMVGASPNMDARPGSPGYAVFGRIVGGMDVVKRILAMPTNPGGEGAMKGQILTRPVTILKAQRLDGTPHPTGRAKVWLLFQGR</sequence>
<dbReference type="EMBL" id="CP042306">
    <property type="protein sequence ID" value="QDZ09199.1"/>
    <property type="molecule type" value="Genomic_DNA"/>
</dbReference>
<dbReference type="InterPro" id="IPR044665">
    <property type="entry name" value="E_coli_cyclophilin_A-like"/>
</dbReference>
<keyword evidence="2" id="KW-0697">Rotamase</keyword>
<protein>
    <recommendedName>
        <fullName evidence="1">peptidylprolyl isomerase</fullName>
        <ecNumber evidence="1">5.2.1.8</ecNumber>
    </recommendedName>
</protein>
<accession>A0A5B8LMG1</accession>
<dbReference type="AlphaFoldDB" id="A0A5B8LMG1"/>
<evidence type="ECO:0000259" key="4">
    <source>
        <dbReference type="PROSITE" id="PS50072"/>
    </source>
</evidence>
<gene>
    <name evidence="5" type="ORF">FPZ24_12720</name>
</gene>
<dbReference type="KEGG" id="spai:FPZ24_12720"/>
<dbReference type="OrthoDB" id="9807797at2"/>
<name>A0A5B8LMG1_9SPHN</name>
<dbReference type="InterPro" id="IPR002130">
    <property type="entry name" value="Cyclophilin-type_PPIase_dom"/>
</dbReference>
<proteinExistence type="predicted"/>
<dbReference type="PROSITE" id="PS50072">
    <property type="entry name" value="CSA_PPIASE_2"/>
    <property type="match status" value="1"/>
</dbReference>
<dbReference type="Gene3D" id="2.40.100.10">
    <property type="entry name" value="Cyclophilin-like"/>
    <property type="match status" value="1"/>
</dbReference>
<organism evidence="5 6">
    <name type="scientific">Sphingomonas panacisoli</name>
    <dbReference type="NCBI Taxonomy" id="1813879"/>
    <lineage>
        <taxon>Bacteria</taxon>
        <taxon>Pseudomonadati</taxon>
        <taxon>Pseudomonadota</taxon>
        <taxon>Alphaproteobacteria</taxon>
        <taxon>Sphingomonadales</taxon>
        <taxon>Sphingomonadaceae</taxon>
        <taxon>Sphingomonas</taxon>
    </lineage>
</organism>
<dbReference type="Pfam" id="PF00160">
    <property type="entry name" value="Pro_isomerase"/>
    <property type="match status" value="1"/>
</dbReference>
<evidence type="ECO:0000256" key="1">
    <source>
        <dbReference type="ARBA" id="ARBA00013194"/>
    </source>
</evidence>
<evidence type="ECO:0000256" key="3">
    <source>
        <dbReference type="ARBA" id="ARBA00023235"/>
    </source>
</evidence>
<feature type="domain" description="PPIase cyclophilin-type" evidence="4">
    <location>
        <begin position="25"/>
        <end position="186"/>
    </location>
</feature>
<keyword evidence="3 5" id="KW-0413">Isomerase</keyword>
<reference evidence="5 6" key="1">
    <citation type="submission" date="2019-07" db="EMBL/GenBank/DDBJ databases">
        <title>Full genome sequence of Sphingomonas sp. 4R-6-7(HKS19).</title>
        <authorList>
            <person name="Im W.-T."/>
        </authorList>
    </citation>
    <scope>NUCLEOTIDE SEQUENCE [LARGE SCALE GENOMIC DNA]</scope>
    <source>
        <strain evidence="5 6">HKS19</strain>
    </source>
</reference>
<keyword evidence="6" id="KW-1185">Reference proteome</keyword>
<evidence type="ECO:0000313" key="6">
    <source>
        <dbReference type="Proteomes" id="UP000315673"/>
    </source>
</evidence>
<dbReference type="InterPro" id="IPR029000">
    <property type="entry name" value="Cyclophilin-like_dom_sf"/>
</dbReference>
<dbReference type="GO" id="GO:0003755">
    <property type="term" value="F:peptidyl-prolyl cis-trans isomerase activity"/>
    <property type="evidence" value="ECO:0007669"/>
    <property type="project" value="UniProtKB-KW"/>
</dbReference>